<proteinExistence type="predicted"/>
<dbReference type="Proteomes" id="UP000294614">
    <property type="component" value="Unassembled WGS sequence"/>
</dbReference>
<comment type="caution">
    <text evidence="1">The sequence shown here is derived from an EMBL/GenBank/DDBJ whole genome shotgun (WGS) entry which is preliminary data.</text>
</comment>
<dbReference type="SFLD" id="SFLDS00003">
    <property type="entry name" value="Haloacid_Dehalogenase"/>
    <property type="match status" value="1"/>
</dbReference>
<dbReference type="InterPro" id="IPR036412">
    <property type="entry name" value="HAD-like_sf"/>
</dbReference>
<gene>
    <name evidence="1" type="ORF">C8D98_2164</name>
</gene>
<dbReference type="Gene3D" id="3.40.50.1000">
    <property type="entry name" value="HAD superfamily/HAD-like"/>
    <property type="match status" value="1"/>
</dbReference>
<dbReference type="OrthoDB" id="9788657at2"/>
<reference evidence="1 2" key="1">
    <citation type="submission" date="2019-03" db="EMBL/GenBank/DDBJ databases">
        <title>Genomic Encyclopedia of Type Strains, Phase IV (KMG-IV): sequencing the most valuable type-strain genomes for metagenomic binning, comparative biology and taxonomic classification.</title>
        <authorList>
            <person name="Goeker M."/>
        </authorList>
    </citation>
    <scope>NUCLEOTIDE SEQUENCE [LARGE SCALE GENOMIC DNA]</scope>
    <source>
        <strain evidence="1 2">DSM 24984</strain>
    </source>
</reference>
<protein>
    <submittedName>
        <fullName evidence="1">Putative hydrolase of the HAD superfamily</fullName>
    </submittedName>
</protein>
<dbReference type="PRINTS" id="PR00413">
    <property type="entry name" value="HADHALOGNASE"/>
</dbReference>
<dbReference type="RefSeq" id="WP_132874138.1">
    <property type="nucleotide sequence ID" value="NZ_JBLJBI010000071.1"/>
</dbReference>
<dbReference type="NCBIfam" id="TIGR01509">
    <property type="entry name" value="HAD-SF-IA-v3"/>
    <property type="match status" value="1"/>
</dbReference>
<dbReference type="PANTHER" id="PTHR43611:SF3">
    <property type="entry name" value="FLAVIN MONONUCLEOTIDE HYDROLASE 1, CHLOROPLATIC"/>
    <property type="match status" value="1"/>
</dbReference>
<dbReference type="AlphaFoldDB" id="A0A4R1K6Y2"/>
<sequence length="199" mass="22854">MIKVVFFDFGGVIADEGWEKGLTEIAGIHGFDPGKFFEDACDVLWSTGYMYGRADEDTFWRLFAERYEFKMTRDEMRRVIFDRFAIRPQVIELIKRVNEAGLRTAILSDQVNWLDEFNDMYGFFGLFEKVYNSYRLGIGKKHPEIFPMVCAEMGIEPAEALFVDDNEGHIGRAKACGLNTVLFKDAADGIREIETIISI</sequence>
<dbReference type="SFLD" id="SFLDG01129">
    <property type="entry name" value="C1.5:_HAD__Beta-PGM__Phosphata"/>
    <property type="match status" value="1"/>
</dbReference>
<keyword evidence="2" id="KW-1185">Reference proteome</keyword>
<dbReference type="EMBL" id="SMGG01000005">
    <property type="protein sequence ID" value="TCK59992.1"/>
    <property type="molecule type" value="Genomic_DNA"/>
</dbReference>
<accession>A0A4R1K6Y2</accession>
<keyword evidence="1" id="KW-0378">Hydrolase</keyword>
<evidence type="ECO:0000313" key="1">
    <source>
        <dbReference type="EMBL" id="TCK59992.1"/>
    </source>
</evidence>
<dbReference type="CDD" id="cd02603">
    <property type="entry name" value="HAD_sEH-N_like"/>
    <property type="match status" value="1"/>
</dbReference>
<dbReference type="Pfam" id="PF00702">
    <property type="entry name" value="Hydrolase"/>
    <property type="match status" value="1"/>
</dbReference>
<evidence type="ECO:0000313" key="2">
    <source>
        <dbReference type="Proteomes" id="UP000294614"/>
    </source>
</evidence>
<dbReference type="SUPFAM" id="SSF56784">
    <property type="entry name" value="HAD-like"/>
    <property type="match status" value="1"/>
</dbReference>
<organism evidence="1 2">
    <name type="scientific">Seleniivibrio woodruffii</name>
    <dbReference type="NCBI Taxonomy" id="1078050"/>
    <lineage>
        <taxon>Bacteria</taxon>
        <taxon>Pseudomonadati</taxon>
        <taxon>Deferribacterota</taxon>
        <taxon>Deferribacteres</taxon>
        <taxon>Deferribacterales</taxon>
        <taxon>Geovibrionaceae</taxon>
        <taxon>Seleniivibrio</taxon>
    </lineage>
</organism>
<dbReference type="PANTHER" id="PTHR43611">
    <property type="entry name" value="ALPHA-D-GLUCOSE 1-PHOSPHATE PHOSPHATASE"/>
    <property type="match status" value="1"/>
</dbReference>
<dbReference type="InterPro" id="IPR006439">
    <property type="entry name" value="HAD-SF_hydro_IA"/>
</dbReference>
<dbReference type="GO" id="GO:0016787">
    <property type="term" value="F:hydrolase activity"/>
    <property type="evidence" value="ECO:0007669"/>
    <property type="project" value="UniProtKB-KW"/>
</dbReference>
<name>A0A4R1K6Y2_9BACT</name>
<dbReference type="InterPro" id="IPR023214">
    <property type="entry name" value="HAD_sf"/>
</dbReference>